<name>A0A382LN95_9ZZZZ</name>
<evidence type="ECO:0000313" key="1">
    <source>
        <dbReference type="EMBL" id="SVC36707.1"/>
    </source>
</evidence>
<gene>
    <name evidence="1" type="ORF">METZ01_LOCUS289561</name>
</gene>
<organism evidence="1">
    <name type="scientific">marine metagenome</name>
    <dbReference type="NCBI Taxonomy" id="408172"/>
    <lineage>
        <taxon>unclassified sequences</taxon>
        <taxon>metagenomes</taxon>
        <taxon>ecological metagenomes</taxon>
    </lineage>
</organism>
<proteinExistence type="predicted"/>
<accession>A0A382LN95</accession>
<dbReference type="AlphaFoldDB" id="A0A382LN95"/>
<reference evidence="1" key="1">
    <citation type="submission" date="2018-05" db="EMBL/GenBank/DDBJ databases">
        <authorList>
            <person name="Lanie J.A."/>
            <person name="Ng W.-L."/>
            <person name="Kazmierczak K.M."/>
            <person name="Andrzejewski T.M."/>
            <person name="Davidsen T.M."/>
            <person name="Wayne K.J."/>
            <person name="Tettelin H."/>
            <person name="Glass J.I."/>
            <person name="Rusch D."/>
            <person name="Podicherti R."/>
            <person name="Tsui H.-C.T."/>
            <person name="Winkler M.E."/>
        </authorList>
    </citation>
    <scope>NUCLEOTIDE SEQUENCE</scope>
</reference>
<dbReference type="EMBL" id="UINC01087386">
    <property type="protein sequence ID" value="SVC36707.1"/>
    <property type="molecule type" value="Genomic_DNA"/>
</dbReference>
<sequence>MTPQGNLAYRTTKPLKEPMMLFLMKKNIVNY</sequence>
<protein>
    <submittedName>
        <fullName evidence="1">Uncharacterized protein</fullName>
    </submittedName>
</protein>